<gene>
    <name evidence="1" type="ORF">M8C21_023261</name>
</gene>
<feature type="non-terminal residue" evidence="1">
    <location>
        <position position="1"/>
    </location>
</feature>
<proteinExistence type="predicted"/>
<dbReference type="EMBL" id="JAMZMK010005577">
    <property type="protein sequence ID" value="KAI7752949.1"/>
    <property type="molecule type" value="Genomic_DNA"/>
</dbReference>
<name>A0AAD5GTQ9_AMBAR</name>
<protein>
    <submittedName>
        <fullName evidence="1">Uncharacterized protein</fullName>
    </submittedName>
</protein>
<accession>A0AAD5GTQ9</accession>
<sequence>VCVTQTNDSNETLKSSSPVILHLFNCAVSNSVSFKSLLGPMNSEVLLVMKMMICDESGFARSLFCRLSSLAHFNHLLDDTRKYYFGSG</sequence>
<keyword evidence="2" id="KW-1185">Reference proteome</keyword>
<dbReference type="Proteomes" id="UP001206925">
    <property type="component" value="Unassembled WGS sequence"/>
</dbReference>
<evidence type="ECO:0000313" key="1">
    <source>
        <dbReference type="EMBL" id="KAI7752949.1"/>
    </source>
</evidence>
<organism evidence="1 2">
    <name type="scientific">Ambrosia artemisiifolia</name>
    <name type="common">Common ragweed</name>
    <dbReference type="NCBI Taxonomy" id="4212"/>
    <lineage>
        <taxon>Eukaryota</taxon>
        <taxon>Viridiplantae</taxon>
        <taxon>Streptophyta</taxon>
        <taxon>Embryophyta</taxon>
        <taxon>Tracheophyta</taxon>
        <taxon>Spermatophyta</taxon>
        <taxon>Magnoliopsida</taxon>
        <taxon>eudicotyledons</taxon>
        <taxon>Gunneridae</taxon>
        <taxon>Pentapetalae</taxon>
        <taxon>asterids</taxon>
        <taxon>campanulids</taxon>
        <taxon>Asterales</taxon>
        <taxon>Asteraceae</taxon>
        <taxon>Asteroideae</taxon>
        <taxon>Heliantheae alliance</taxon>
        <taxon>Heliantheae</taxon>
        <taxon>Ambrosia</taxon>
    </lineage>
</organism>
<reference evidence="1" key="1">
    <citation type="submission" date="2022-06" db="EMBL/GenBank/DDBJ databases">
        <title>Uncovering the hologenomic basis of an extraordinary plant invasion.</title>
        <authorList>
            <person name="Bieker V.C."/>
            <person name="Martin M.D."/>
            <person name="Gilbert T."/>
            <person name="Hodgins K."/>
            <person name="Battlay P."/>
            <person name="Petersen B."/>
            <person name="Wilson J."/>
        </authorList>
    </citation>
    <scope>NUCLEOTIDE SEQUENCE</scope>
    <source>
        <strain evidence="1">AA19_3_7</strain>
        <tissue evidence="1">Leaf</tissue>
    </source>
</reference>
<evidence type="ECO:0000313" key="2">
    <source>
        <dbReference type="Proteomes" id="UP001206925"/>
    </source>
</evidence>
<dbReference type="AlphaFoldDB" id="A0AAD5GTQ9"/>
<comment type="caution">
    <text evidence="1">The sequence shown here is derived from an EMBL/GenBank/DDBJ whole genome shotgun (WGS) entry which is preliminary data.</text>
</comment>